<dbReference type="OrthoDB" id="3478947at2"/>
<keyword evidence="2" id="KW-1185">Reference proteome</keyword>
<sequence>MTTHDHLAAVDDLVALPFPEESRLEDDLSSGPGHHLRVLEASRDFWDADLDVVEEAYEEIETSLRGLAAALSARWGDPRPVDLGPYLEGEGPEPMSALSMVAGSMLVWQRPGTDRWLALAIGQADREFPVELIAAVGTTPLTTPPTGPA</sequence>
<accession>A0A4R4Z3T2</accession>
<protein>
    <submittedName>
        <fullName evidence="1">Uncharacterized protein</fullName>
    </submittedName>
</protein>
<dbReference type="EMBL" id="SMKQ01000020">
    <property type="protein sequence ID" value="TDD51549.1"/>
    <property type="molecule type" value="Genomic_DNA"/>
</dbReference>
<gene>
    <name evidence="1" type="ORF">E1286_10245</name>
</gene>
<comment type="caution">
    <text evidence="1">The sequence shown here is derived from an EMBL/GenBank/DDBJ whole genome shotgun (WGS) entry which is preliminary data.</text>
</comment>
<dbReference type="RefSeq" id="WP_132611065.1">
    <property type="nucleotide sequence ID" value="NZ_SMKQ01000020.1"/>
</dbReference>
<name>A0A4R4Z3T2_9ACTN</name>
<reference evidence="1 2" key="1">
    <citation type="submission" date="2019-03" db="EMBL/GenBank/DDBJ databases">
        <title>Draft genome sequences of novel Actinobacteria.</title>
        <authorList>
            <person name="Sahin N."/>
            <person name="Ay H."/>
            <person name="Saygin H."/>
        </authorList>
    </citation>
    <scope>NUCLEOTIDE SEQUENCE [LARGE SCALE GENOMIC DNA]</scope>
    <source>
        <strain evidence="1 2">CH32</strain>
    </source>
</reference>
<organism evidence="1 2">
    <name type="scientific">Nonomuraea terrae</name>
    <dbReference type="NCBI Taxonomy" id="2530383"/>
    <lineage>
        <taxon>Bacteria</taxon>
        <taxon>Bacillati</taxon>
        <taxon>Actinomycetota</taxon>
        <taxon>Actinomycetes</taxon>
        <taxon>Streptosporangiales</taxon>
        <taxon>Streptosporangiaceae</taxon>
        <taxon>Nonomuraea</taxon>
    </lineage>
</organism>
<evidence type="ECO:0000313" key="2">
    <source>
        <dbReference type="Proteomes" id="UP000295302"/>
    </source>
</evidence>
<proteinExistence type="predicted"/>
<dbReference type="AlphaFoldDB" id="A0A4R4Z3T2"/>
<dbReference type="Proteomes" id="UP000295302">
    <property type="component" value="Unassembled WGS sequence"/>
</dbReference>
<evidence type="ECO:0000313" key="1">
    <source>
        <dbReference type="EMBL" id="TDD51549.1"/>
    </source>
</evidence>